<reference evidence="2 3" key="1">
    <citation type="journal article" date="2018" name="Sci. Rep.">
        <title>Genome sequence of the cauliflower mushroom Sparassis crispa (Hanabiratake) and its association with beneficial usage.</title>
        <authorList>
            <person name="Kiyama R."/>
            <person name="Furutani Y."/>
            <person name="Kawaguchi K."/>
            <person name="Nakanishi T."/>
        </authorList>
    </citation>
    <scope>NUCLEOTIDE SEQUENCE [LARGE SCALE GENOMIC DNA]</scope>
</reference>
<comment type="caution">
    <text evidence="2">The sequence shown here is derived from an EMBL/GenBank/DDBJ whole genome shotgun (WGS) entry which is preliminary data.</text>
</comment>
<protein>
    <submittedName>
        <fullName evidence="2">Uncharacterized protein</fullName>
    </submittedName>
</protein>
<name>A0A401GE28_9APHY</name>
<gene>
    <name evidence="2" type="ORF">SCP_0301530</name>
</gene>
<feature type="region of interest" description="Disordered" evidence="1">
    <location>
        <begin position="41"/>
        <end position="62"/>
    </location>
</feature>
<keyword evidence="3" id="KW-1185">Reference proteome</keyword>
<evidence type="ECO:0000313" key="2">
    <source>
        <dbReference type="EMBL" id="GBE80438.1"/>
    </source>
</evidence>
<dbReference type="InParanoid" id="A0A401GE28"/>
<accession>A0A401GE28</accession>
<evidence type="ECO:0000256" key="1">
    <source>
        <dbReference type="SAM" id="MobiDB-lite"/>
    </source>
</evidence>
<dbReference type="RefSeq" id="XP_027611351.1">
    <property type="nucleotide sequence ID" value="XM_027755550.1"/>
</dbReference>
<sequence>MSKAPRGGYNSADFWPFPTLVGLEINQRANFPHRVLRRSVEVRGSRKPNRPSDVSRSPNSLREIHVRTHTKISKKNLQWFGKRLHAFTWSSLEGVAEADMNSVKIHVIPTQNA</sequence>
<dbReference type="EMBL" id="BFAD01000003">
    <property type="protein sequence ID" value="GBE80438.1"/>
    <property type="molecule type" value="Genomic_DNA"/>
</dbReference>
<evidence type="ECO:0000313" key="3">
    <source>
        <dbReference type="Proteomes" id="UP000287166"/>
    </source>
</evidence>
<proteinExistence type="predicted"/>
<dbReference type="Proteomes" id="UP000287166">
    <property type="component" value="Unassembled WGS sequence"/>
</dbReference>
<dbReference type="AlphaFoldDB" id="A0A401GE28"/>
<organism evidence="2 3">
    <name type="scientific">Sparassis crispa</name>
    <dbReference type="NCBI Taxonomy" id="139825"/>
    <lineage>
        <taxon>Eukaryota</taxon>
        <taxon>Fungi</taxon>
        <taxon>Dikarya</taxon>
        <taxon>Basidiomycota</taxon>
        <taxon>Agaricomycotina</taxon>
        <taxon>Agaricomycetes</taxon>
        <taxon>Polyporales</taxon>
        <taxon>Sparassidaceae</taxon>
        <taxon>Sparassis</taxon>
    </lineage>
</organism>
<dbReference type="GeneID" id="38777355"/>